<dbReference type="AlphaFoldDB" id="A0A934W282"/>
<name>A0A934W282_9BURK</name>
<reference evidence="1" key="1">
    <citation type="submission" date="2021-01" db="EMBL/GenBank/DDBJ databases">
        <title>Genome sequence of strain Noviherbaspirillum sp. DKR-6.</title>
        <authorList>
            <person name="Chaudhary D.K."/>
        </authorList>
    </citation>
    <scope>NUCLEOTIDE SEQUENCE</scope>
    <source>
        <strain evidence="1">DKR-6</strain>
    </source>
</reference>
<keyword evidence="2" id="KW-1185">Reference proteome</keyword>
<evidence type="ECO:0000313" key="2">
    <source>
        <dbReference type="Proteomes" id="UP000622890"/>
    </source>
</evidence>
<accession>A0A934W282</accession>
<comment type="caution">
    <text evidence="1">The sequence shown here is derived from an EMBL/GenBank/DDBJ whole genome shotgun (WGS) entry which is preliminary data.</text>
</comment>
<sequence>MPHPQTVLLPCPSVGHRAFEKSLKSIRIEDTDTPQQITKFVRPTLCLTDTLGAGYLEGELQRTDLTAALGMFHYPKFIERCFAAHRELFTVAQCRIYQFQTIPAKSGVPFVFGLFITDDQHNLVDFCVDTQQREKRRGVLLRLIRAVCTPTSVNRKLSH</sequence>
<dbReference type="EMBL" id="JAEPBG010000006">
    <property type="protein sequence ID" value="MBK4736031.1"/>
    <property type="molecule type" value="Genomic_DNA"/>
</dbReference>
<dbReference type="Proteomes" id="UP000622890">
    <property type="component" value="Unassembled WGS sequence"/>
</dbReference>
<proteinExistence type="predicted"/>
<evidence type="ECO:0000313" key="1">
    <source>
        <dbReference type="EMBL" id="MBK4736031.1"/>
    </source>
</evidence>
<protein>
    <submittedName>
        <fullName evidence="1">Uncharacterized protein</fullName>
    </submittedName>
</protein>
<gene>
    <name evidence="1" type="ORF">JJB74_15525</name>
</gene>
<organism evidence="1 2">
    <name type="scientific">Noviherbaspirillum pedocola</name>
    <dbReference type="NCBI Taxonomy" id="2801341"/>
    <lineage>
        <taxon>Bacteria</taxon>
        <taxon>Pseudomonadati</taxon>
        <taxon>Pseudomonadota</taxon>
        <taxon>Betaproteobacteria</taxon>
        <taxon>Burkholderiales</taxon>
        <taxon>Oxalobacteraceae</taxon>
        <taxon>Noviherbaspirillum</taxon>
    </lineage>
</organism>